<dbReference type="InterPro" id="IPR006029">
    <property type="entry name" value="Neurotrans-gated_channel_TM"/>
</dbReference>
<evidence type="ECO:0000259" key="7">
    <source>
        <dbReference type="Pfam" id="PF02932"/>
    </source>
</evidence>
<keyword evidence="9" id="KW-0675">Receptor</keyword>
<dbReference type="AlphaFoldDB" id="A0A1S3K4L0"/>
<dbReference type="PROSITE" id="PS00236">
    <property type="entry name" value="NEUROTR_ION_CHANNEL"/>
    <property type="match status" value="1"/>
</dbReference>
<evidence type="ECO:0000259" key="6">
    <source>
        <dbReference type="Pfam" id="PF02931"/>
    </source>
</evidence>
<keyword evidence="5" id="KW-0406">Ion transport</keyword>
<dbReference type="GO" id="GO:0005230">
    <property type="term" value="F:extracellular ligand-gated monoatomic ion channel activity"/>
    <property type="evidence" value="ECO:0007669"/>
    <property type="project" value="InterPro"/>
</dbReference>
<dbReference type="RefSeq" id="XP_013417354.1">
    <property type="nucleotide sequence ID" value="XM_013561900.1"/>
</dbReference>
<dbReference type="Gene3D" id="1.20.58.390">
    <property type="entry name" value="Neurotransmitter-gated ion-channel transmembrane domain"/>
    <property type="match status" value="1"/>
</dbReference>
<keyword evidence="5" id="KW-0732">Signal</keyword>
<dbReference type="FunFam" id="2.70.170.10:FF:000030">
    <property type="entry name" value="AcetylCholine Receptor"/>
    <property type="match status" value="1"/>
</dbReference>
<accession>A0A1S3K4L0</accession>
<dbReference type="CDD" id="cd19051">
    <property type="entry name" value="LGIC_TM_cation"/>
    <property type="match status" value="1"/>
</dbReference>
<dbReference type="FunFam" id="1.20.58.390:FF:000043">
    <property type="entry name" value="AcetylCholine Receptor"/>
    <property type="match status" value="1"/>
</dbReference>
<evidence type="ECO:0000256" key="5">
    <source>
        <dbReference type="RuleBase" id="RU000687"/>
    </source>
</evidence>
<sequence length="495" mass="56438">MNYFIIWAITSAGVWQVCASSDDYYAAAYKLKKNLFANYDATIRPVKNKSETVVVYLDISVNQLIEMNAAEQILFLSFWLRQKWRDEMLSWNATEHSNITQIDVALEEIWKPDITIYNDVREEERDVSAYPASVSSDGTVSWKAPIILKSSCIIDIYNFPNDRQSCPIKFGSWHYNGFQLDIQNQTEYGDTKTFVKNGEWRVGVVPAVRTVQYYSCCPEPYPDVTYYIVMCRKPLYYIYNLILPCIVILIMTAISFYLPVESGEKVSFGVTAVLAMMVFLQLVSDLTPTQSDVVPILSLYLTCVLALLCASTLTSIIVSSIHFKGEKGLKLPRWAQKFAIFTLAPILCMKNDVNEQLGYTDPEEDPYEWLTKKLAQPNGVDTRKIKYGAKQSGKQGFSNPAFQVENTENNNSDPYHNTTLVLHEIHRTLRGDDFRGKEAREEARTKTEWQLAASVVDRFVMYIYILLTIALTAWCFAISPPCDPNVFDGPRDLST</sequence>
<feature type="domain" description="Neurotransmitter-gated ion-channel ligand-binding" evidence="6">
    <location>
        <begin position="30"/>
        <end position="234"/>
    </location>
</feature>
<feature type="transmembrane region" description="Helical" evidence="5">
    <location>
        <begin position="266"/>
        <end position="284"/>
    </location>
</feature>
<dbReference type="InterPro" id="IPR006201">
    <property type="entry name" value="Neur_channel"/>
</dbReference>
<evidence type="ECO:0000256" key="4">
    <source>
        <dbReference type="ARBA" id="ARBA00023136"/>
    </source>
</evidence>
<evidence type="ECO:0000256" key="1">
    <source>
        <dbReference type="ARBA" id="ARBA00004141"/>
    </source>
</evidence>
<reference evidence="9" key="1">
    <citation type="submission" date="2025-08" db="UniProtKB">
        <authorList>
            <consortium name="RefSeq"/>
        </authorList>
    </citation>
    <scope>IDENTIFICATION</scope>
    <source>
        <tissue evidence="9">Gonads</tissue>
    </source>
</reference>
<evidence type="ECO:0000256" key="3">
    <source>
        <dbReference type="ARBA" id="ARBA00022989"/>
    </source>
</evidence>
<keyword evidence="5" id="KW-0407">Ion channel</keyword>
<gene>
    <name evidence="9" type="primary">LOC106178634</name>
</gene>
<feature type="chain" id="PRO_5022263174" evidence="5">
    <location>
        <begin position="20"/>
        <end position="495"/>
    </location>
</feature>
<dbReference type="Gene3D" id="2.70.170.10">
    <property type="entry name" value="Neurotransmitter-gated ion-channel ligand-binding domain"/>
    <property type="match status" value="1"/>
</dbReference>
<dbReference type="InterPro" id="IPR036719">
    <property type="entry name" value="Neuro-gated_channel_TM_sf"/>
</dbReference>
<dbReference type="GO" id="GO:0004888">
    <property type="term" value="F:transmembrane signaling receptor activity"/>
    <property type="evidence" value="ECO:0007669"/>
    <property type="project" value="InterPro"/>
</dbReference>
<dbReference type="OrthoDB" id="5975154at2759"/>
<evidence type="ECO:0000256" key="2">
    <source>
        <dbReference type="ARBA" id="ARBA00022692"/>
    </source>
</evidence>
<dbReference type="PRINTS" id="PR00252">
    <property type="entry name" value="NRIONCHANNEL"/>
</dbReference>
<dbReference type="InterPro" id="IPR006202">
    <property type="entry name" value="Neur_chan_lig-bd"/>
</dbReference>
<dbReference type="CDD" id="cd18997">
    <property type="entry name" value="LGIC_ECD_nAChR"/>
    <property type="match status" value="1"/>
</dbReference>
<comment type="similarity">
    <text evidence="5">Belongs to the ligand-gated ion channel (TC 1.A.9) family.</text>
</comment>
<dbReference type="InterPro" id="IPR036734">
    <property type="entry name" value="Neur_chan_lig-bd_sf"/>
</dbReference>
<evidence type="ECO:0000313" key="9">
    <source>
        <dbReference type="RefSeq" id="XP_013417354.1"/>
    </source>
</evidence>
<dbReference type="GO" id="GO:0016020">
    <property type="term" value="C:membrane"/>
    <property type="evidence" value="ECO:0007669"/>
    <property type="project" value="UniProtKB-SubCell"/>
</dbReference>
<dbReference type="GeneID" id="106178634"/>
<organism evidence="8 9">
    <name type="scientific">Lingula anatina</name>
    <name type="common">Brachiopod</name>
    <name type="synonym">Lingula unguis</name>
    <dbReference type="NCBI Taxonomy" id="7574"/>
    <lineage>
        <taxon>Eukaryota</taxon>
        <taxon>Metazoa</taxon>
        <taxon>Spiralia</taxon>
        <taxon>Lophotrochozoa</taxon>
        <taxon>Brachiopoda</taxon>
        <taxon>Linguliformea</taxon>
        <taxon>Lingulata</taxon>
        <taxon>Lingulida</taxon>
        <taxon>Linguloidea</taxon>
        <taxon>Lingulidae</taxon>
        <taxon>Lingula</taxon>
    </lineage>
</organism>
<dbReference type="InterPro" id="IPR038050">
    <property type="entry name" value="Neuro_actylchol_rec"/>
</dbReference>
<proteinExistence type="inferred from homology"/>
<protein>
    <submittedName>
        <fullName evidence="9">Neuronal acetylcholine receptor subunit alpha-9 isoform X2</fullName>
    </submittedName>
</protein>
<dbReference type="Proteomes" id="UP000085678">
    <property type="component" value="Unplaced"/>
</dbReference>
<feature type="domain" description="Neurotransmitter-gated ion-channel transmembrane" evidence="7">
    <location>
        <begin position="241"/>
        <end position="476"/>
    </location>
</feature>
<dbReference type="SUPFAM" id="SSF90112">
    <property type="entry name" value="Neurotransmitter-gated ion-channel transmembrane pore"/>
    <property type="match status" value="1"/>
</dbReference>
<keyword evidence="2 5" id="KW-0812">Transmembrane</keyword>
<dbReference type="Pfam" id="PF02932">
    <property type="entry name" value="Neur_chan_memb"/>
    <property type="match status" value="1"/>
</dbReference>
<dbReference type="NCBIfam" id="TIGR00860">
    <property type="entry name" value="LIC"/>
    <property type="match status" value="1"/>
</dbReference>
<feature type="transmembrane region" description="Helical" evidence="5">
    <location>
        <begin position="236"/>
        <end position="259"/>
    </location>
</feature>
<feature type="transmembrane region" description="Helical" evidence="5">
    <location>
        <begin position="296"/>
        <end position="323"/>
    </location>
</feature>
<feature type="signal peptide" evidence="5">
    <location>
        <begin position="1"/>
        <end position="19"/>
    </location>
</feature>
<dbReference type="Pfam" id="PF02931">
    <property type="entry name" value="Neur_chan_LBD"/>
    <property type="match status" value="1"/>
</dbReference>
<name>A0A1S3K4L0_LINAN</name>
<keyword evidence="8" id="KW-1185">Reference proteome</keyword>
<dbReference type="SUPFAM" id="SSF63712">
    <property type="entry name" value="Nicotinic receptor ligand binding domain-like"/>
    <property type="match status" value="1"/>
</dbReference>
<comment type="subcellular location">
    <subcellularLocation>
        <location evidence="1">Membrane</location>
        <topology evidence="1">Multi-pass membrane protein</topology>
    </subcellularLocation>
</comment>
<dbReference type="InterPro" id="IPR018000">
    <property type="entry name" value="Neurotransmitter_ion_chnl_CS"/>
</dbReference>
<keyword evidence="3 5" id="KW-1133">Transmembrane helix</keyword>
<keyword evidence="5" id="KW-0813">Transport</keyword>
<feature type="transmembrane region" description="Helical" evidence="5">
    <location>
        <begin position="459"/>
        <end position="479"/>
    </location>
</feature>
<dbReference type="PANTHER" id="PTHR18945">
    <property type="entry name" value="NEUROTRANSMITTER GATED ION CHANNEL"/>
    <property type="match status" value="1"/>
</dbReference>
<evidence type="ECO:0000313" key="8">
    <source>
        <dbReference type="Proteomes" id="UP000085678"/>
    </source>
</evidence>
<keyword evidence="4 5" id="KW-0472">Membrane</keyword>